<sequence length="419" mass="46707">MNVTSSPRTLVSATSQQTHIQVPRPQVALPHTPPQTPPTHKDFGAINGLTPAHPQQQHQQQPVLPHTPEPSPKVEYSSSFSTLPGSHSGIGLGIGFTEKGYTRNEDLPINSATAYSPQRSVFTPIKLSNPYKGQSPPGMSTLAYLLRVPRRLRPVLLLFTSLFVIAIVLVSRTVTDSSGNSLETFIRQRQGLAAFGRRFVDEQEYTNLSELRQVVIADSARITAHAKIESQPFEYESKTDELLALLGFITAATGNSLPPTIDTTQPLDASLLLGFNPTTVESAAEDLEFLKEEVNTQYPLVLLGRLRDPWQGEMMKLLEHYKISPEPLIIDVDLRKDHEQFIPTLERLLDSSDLPQLLLLGKPLGNVRDILAWEDAEFKSTVMASDAVSVRSLTKKDKHRREKERQERERLLRPAPIVE</sequence>
<feature type="compositionally biased region" description="Low complexity" evidence="1">
    <location>
        <begin position="53"/>
        <end position="62"/>
    </location>
</feature>
<keyword evidence="2" id="KW-0812">Transmembrane</keyword>
<proteinExistence type="predicted"/>
<protein>
    <submittedName>
        <fullName evidence="3">Uncharacterized protein</fullName>
    </submittedName>
</protein>
<feature type="compositionally biased region" description="Basic and acidic residues" evidence="1">
    <location>
        <begin position="403"/>
        <end position="412"/>
    </location>
</feature>
<evidence type="ECO:0000256" key="2">
    <source>
        <dbReference type="SAM" id="Phobius"/>
    </source>
</evidence>
<dbReference type="STRING" id="105984.A0A427XNS4"/>
<dbReference type="EMBL" id="RSCE01000008">
    <property type="protein sequence ID" value="RSH80418.1"/>
    <property type="molecule type" value="Genomic_DNA"/>
</dbReference>
<dbReference type="OrthoDB" id="423313at2759"/>
<dbReference type="Gene3D" id="3.40.30.10">
    <property type="entry name" value="Glutaredoxin"/>
    <property type="match status" value="1"/>
</dbReference>
<dbReference type="RefSeq" id="XP_028475365.1">
    <property type="nucleotide sequence ID" value="XM_028624293.1"/>
</dbReference>
<accession>A0A427XNS4</accession>
<dbReference type="Proteomes" id="UP000279236">
    <property type="component" value="Unassembled WGS sequence"/>
</dbReference>
<feature type="compositionally biased region" description="Polar residues" evidence="1">
    <location>
        <begin position="1"/>
        <end position="20"/>
    </location>
</feature>
<dbReference type="GeneID" id="39593539"/>
<evidence type="ECO:0000313" key="3">
    <source>
        <dbReference type="EMBL" id="RSH80418.1"/>
    </source>
</evidence>
<name>A0A427XNS4_9TREE</name>
<organism evidence="3 4">
    <name type="scientific">Apiotrichum porosum</name>
    <dbReference type="NCBI Taxonomy" id="105984"/>
    <lineage>
        <taxon>Eukaryota</taxon>
        <taxon>Fungi</taxon>
        <taxon>Dikarya</taxon>
        <taxon>Basidiomycota</taxon>
        <taxon>Agaricomycotina</taxon>
        <taxon>Tremellomycetes</taxon>
        <taxon>Trichosporonales</taxon>
        <taxon>Trichosporonaceae</taxon>
        <taxon>Apiotrichum</taxon>
    </lineage>
</organism>
<feature type="region of interest" description="Disordered" evidence="1">
    <location>
        <begin position="1"/>
        <end position="80"/>
    </location>
</feature>
<feature type="region of interest" description="Disordered" evidence="1">
    <location>
        <begin position="394"/>
        <end position="419"/>
    </location>
</feature>
<comment type="caution">
    <text evidence="3">The sequence shown here is derived from an EMBL/GenBank/DDBJ whole genome shotgun (WGS) entry which is preliminary data.</text>
</comment>
<reference evidence="3 4" key="1">
    <citation type="submission" date="2018-11" db="EMBL/GenBank/DDBJ databases">
        <title>Genome sequence of Apiotrichum porosum DSM 27194.</title>
        <authorList>
            <person name="Aliyu H."/>
            <person name="Gorte O."/>
            <person name="Ochsenreither K."/>
        </authorList>
    </citation>
    <scope>NUCLEOTIDE SEQUENCE [LARGE SCALE GENOMIC DNA]</scope>
    <source>
        <strain evidence="3 4">DSM 27194</strain>
    </source>
</reference>
<evidence type="ECO:0000256" key="1">
    <source>
        <dbReference type="SAM" id="MobiDB-lite"/>
    </source>
</evidence>
<dbReference type="AlphaFoldDB" id="A0A427XNS4"/>
<gene>
    <name evidence="3" type="ORF">EHS24_008996</name>
</gene>
<keyword evidence="2" id="KW-0472">Membrane</keyword>
<feature type="transmembrane region" description="Helical" evidence="2">
    <location>
        <begin position="155"/>
        <end position="174"/>
    </location>
</feature>
<evidence type="ECO:0000313" key="4">
    <source>
        <dbReference type="Proteomes" id="UP000279236"/>
    </source>
</evidence>
<keyword evidence="2" id="KW-1133">Transmembrane helix</keyword>
<keyword evidence="4" id="KW-1185">Reference proteome</keyword>